<protein>
    <submittedName>
        <fullName evidence="1">Uncharacterized protein</fullName>
    </submittedName>
</protein>
<name>A0ACB8TKN4_9AGAM</name>
<organism evidence="1 2">
    <name type="scientific">Artomyces pyxidatus</name>
    <dbReference type="NCBI Taxonomy" id="48021"/>
    <lineage>
        <taxon>Eukaryota</taxon>
        <taxon>Fungi</taxon>
        <taxon>Dikarya</taxon>
        <taxon>Basidiomycota</taxon>
        <taxon>Agaricomycotina</taxon>
        <taxon>Agaricomycetes</taxon>
        <taxon>Russulales</taxon>
        <taxon>Auriscalpiaceae</taxon>
        <taxon>Artomyces</taxon>
    </lineage>
</organism>
<proteinExistence type="predicted"/>
<gene>
    <name evidence="1" type="ORF">BV25DRAFT_73453</name>
</gene>
<evidence type="ECO:0000313" key="2">
    <source>
        <dbReference type="Proteomes" id="UP000814140"/>
    </source>
</evidence>
<dbReference type="Proteomes" id="UP000814140">
    <property type="component" value="Unassembled WGS sequence"/>
</dbReference>
<accession>A0ACB8TKN4</accession>
<evidence type="ECO:0000313" key="1">
    <source>
        <dbReference type="EMBL" id="KAI0069002.1"/>
    </source>
</evidence>
<comment type="caution">
    <text evidence="1">The sequence shown here is derived from an EMBL/GenBank/DDBJ whole genome shotgun (WGS) entry which is preliminary data.</text>
</comment>
<dbReference type="EMBL" id="MU277187">
    <property type="protein sequence ID" value="KAI0069002.1"/>
    <property type="molecule type" value="Genomic_DNA"/>
</dbReference>
<reference evidence="1" key="2">
    <citation type="journal article" date="2022" name="New Phytol.">
        <title>Evolutionary transition to the ectomycorrhizal habit in the genomes of a hyperdiverse lineage of mushroom-forming fungi.</title>
        <authorList>
            <person name="Looney B."/>
            <person name="Miyauchi S."/>
            <person name="Morin E."/>
            <person name="Drula E."/>
            <person name="Courty P.E."/>
            <person name="Kohler A."/>
            <person name="Kuo A."/>
            <person name="LaButti K."/>
            <person name="Pangilinan J."/>
            <person name="Lipzen A."/>
            <person name="Riley R."/>
            <person name="Andreopoulos W."/>
            <person name="He G."/>
            <person name="Johnson J."/>
            <person name="Nolan M."/>
            <person name="Tritt A."/>
            <person name="Barry K.W."/>
            <person name="Grigoriev I.V."/>
            <person name="Nagy L.G."/>
            <person name="Hibbett D."/>
            <person name="Henrissat B."/>
            <person name="Matheny P.B."/>
            <person name="Labbe J."/>
            <person name="Martin F.M."/>
        </authorList>
    </citation>
    <scope>NUCLEOTIDE SEQUENCE</scope>
    <source>
        <strain evidence="1">HHB10654</strain>
    </source>
</reference>
<reference evidence="1" key="1">
    <citation type="submission" date="2021-03" db="EMBL/GenBank/DDBJ databases">
        <authorList>
            <consortium name="DOE Joint Genome Institute"/>
            <person name="Ahrendt S."/>
            <person name="Looney B.P."/>
            <person name="Miyauchi S."/>
            <person name="Morin E."/>
            <person name="Drula E."/>
            <person name="Courty P.E."/>
            <person name="Chicoki N."/>
            <person name="Fauchery L."/>
            <person name="Kohler A."/>
            <person name="Kuo A."/>
            <person name="Labutti K."/>
            <person name="Pangilinan J."/>
            <person name="Lipzen A."/>
            <person name="Riley R."/>
            <person name="Andreopoulos W."/>
            <person name="He G."/>
            <person name="Johnson J."/>
            <person name="Barry K.W."/>
            <person name="Grigoriev I.V."/>
            <person name="Nagy L."/>
            <person name="Hibbett D."/>
            <person name="Henrissat B."/>
            <person name="Matheny P.B."/>
            <person name="Labbe J."/>
            <person name="Martin F."/>
        </authorList>
    </citation>
    <scope>NUCLEOTIDE SEQUENCE</scope>
    <source>
        <strain evidence="1">HHB10654</strain>
    </source>
</reference>
<keyword evidence="2" id="KW-1185">Reference proteome</keyword>
<sequence length="160" mass="18182">MQEGVGHLWEMRIDKVQASRRCPGAHPHGSGRRANRHQRKQAGTHKNRETAIRSALARAPYGTLSLTIGRHPGGIIMGLRVRRGRKDLYVKDIAGLLSIRCWKRKTRSNAHPGWKLRTSEGFNIRTIARNLFLGGEWRLNSVSFSPQMRRDEPGTFPGQR</sequence>